<dbReference type="Pfam" id="PF25372">
    <property type="entry name" value="DUF7885"/>
    <property type="match status" value="1"/>
</dbReference>
<feature type="domain" description="F-box/LRR-repeat protein 15-like leucin rich repeat" evidence="1">
    <location>
        <begin position="466"/>
        <end position="547"/>
    </location>
</feature>
<feature type="non-terminal residue" evidence="2">
    <location>
        <position position="1"/>
    </location>
</feature>
<evidence type="ECO:0000259" key="1">
    <source>
        <dbReference type="Pfam" id="PF25372"/>
    </source>
</evidence>
<reference evidence="2" key="1">
    <citation type="submission" date="2015-10" db="EMBL/GenBank/DDBJ databases">
        <authorList>
            <person name="Martinez-Garcia P.J."/>
            <person name="Crepeau M.W."/>
            <person name="Puiu D."/>
            <person name="Gonzalez-Ibeas D."/>
            <person name="Whalen J."/>
            <person name="Stevens K."/>
            <person name="Paul R."/>
            <person name="Butterfield T."/>
            <person name="Britton M."/>
            <person name="Reagan R."/>
            <person name="Chakraborty S."/>
            <person name="Walawage S.L."/>
            <person name="Vasquez-Gross H.A."/>
            <person name="Cardeno C."/>
            <person name="Famula R."/>
            <person name="Pratt K."/>
            <person name="Kuruganti S."/>
            <person name="Aradhya M.K."/>
            <person name="Leslie C.A."/>
            <person name="Dandekar A.M."/>
            <person name="Salzberg S.L."/>
            <person name="Wegrzyn J.L."/>
            <person name="Langley C.H."/>
            <person name="Neale D.B."/>
        </authorList>
    </citation>
    <scope>NUCLEOTIDE SEQUENCE</scope>
    <source>
        <tissue evidence="2">Leaves</tissue>
    </source>
</reference>
<dbReference type="PANTHER" id="PTHR13318:SF106">
    <property type="entry name" value="F-BOX_LRR-REPEAT PROTEIN 2"/>
    <property type="match status" value="1"/>
</dbReference>
<name>A0A833XI68_JUGRE</name>
<dbReference type="EMBL" id="LIHL02000007">
    <property type="protein sequence ID" value="KAF5466827.1"/>
    <property type="molecule type" value="Genomic_DNA"/>
</dbReference>
<evidence type="ECO:0000313" key="3">
    <source>
        <dbReference type="Proteomes" id="UP000619265"/>
    </source>
</evidence>
<dbReference type="SMART" id="SM00367">
    <property type="entry name" value="LRR_CC"/>
    <property type="match status" value="10"/>
</dbReference>
<protein>
    <recommendedName>
        <fullName evidence="1">F-box/LRR-repeat protein 15-like leucin rich repeat domain-containing protein</fullName>
    </recommendedName>
</protein>
<evidence type="ECO:0000313" key="2">
    <source>
        <dbReference type="EMBL" id="KAF5466827.1"/>
    </source>
</evidence>
<dbReference type="Gramene" id="Jr07_32000_p1">
    <property type="protein sequence ID" value="cds.Jr07_32000_p1"/>
    <property type="gene ID" value="Jr07_32000"/>
</dbReference>
<reference evidence="2" key="2">
    <citation type="submission" date="2020-03" db="EMBL/GenBank/DDBJ databases">
        <title>Walnut 2.0.</title>
        <authorList>
            <person name="Marrano A."/>
            <person name="Britton M."/>
            <person name="Zimin A.V."/>
            <person name="Zaini P.A."/>
            <person name="Workman R."/>
            <person name="Puiu D."/>
            <person name="Bianco L."/>
            <person name="Allen B.J."/>
            <person name="Troggio M."/>
            <person name="Leslie C.A."/>
            <person name="Timp W."/>
            <person name="Dendekar A."/>
            <person name="Salzberg S.L."/>
            <person name="Neale D.B."/>
        </authorList>
    </citation>
    <scope>NUCLEOTIDE SEQUENCE</scope>
    <source>
        <tissue evidence="2">Leaves</tissue>
    </source>
</reference>
<dbReference type="Gene3D" id="3.80.10.10">
    <property type="entry name" value="Ribonuclease Inhibitor"/>
    <property type="match status" value="4"/>
</dbReference>
<dbReference type="SUPFAM" id="SSF52047">
    <property type="entry name" value="RNI-like"/>
    <property type="match status" value="2"/>
</dbReference>
<proteinExistence type="predicted"/>
<dbReference type="PANTHER" id="PTHR13318">
    <property type="entry name" value="PARTNER OF PAIRED, ISOFORM B-RELATED"/>
    <property type="match status" value="1"/>
</dbReference>
<dbReference type="Proteomes" id="UP000619265">
    <property type="component" value="Unassembled WGS sequence"/>
</dbReference>
<sequence>TDLKICSAKTTLPISPFHSFQFLQLKSMSEKPPVHLPEECWELVFSFVDHHRHFESLSLVCRQFLAISNQLRVFLTVTDQTILLLPRLLRRFRRLRKIEIRDFHGDLEGLLNQIAISGLDLEALHLSNQKSLHLDGLRELGSNMKNLRSLNCSKIGLLQDIHLFTIASSFPNLEELDISYPEHKVCYSSNGLDNLGRFSGPVTDLGVSALTLKLKNLIKIDLSGNQFISNQSLIALSSNCTLIREIAVRDCTCITPNAIAFAIRCSRELRSISVNEIGLPSMEVGFVESFLYAKALGDIDLSNSFVADELLYSIVEACLPLNKLTLAHCHGFTFAGFSLLLNKYRSLSLLNLEGVSFLTDQNIMELSDSFSKLTSINLSKCSKLTNSTFFTIMKMCHLLNEVKMERTNLGKEDLTTDFVVNHRVKALNLAQNGKLGNESIKTLVTVCPGLQLLDLSSCWEITGESISEIFKSCREIRHLEINQCRGIKEFMIDFELSELEELSAKGSGINDNALAMIVKRSCRLRRLELAGCLNVTDKGVKEVLKNCRGLREINLKWCDNVNIEIAWMVFSRPSLRKITLPSGGFLSTERLRNLFLRHGCFVGEG</sequence>
<dbReference type="AlphaFoldDB" id="A0A833XI68"/>
<dbReference type="InterPro" id="IPR057207">
    <property type="entry name" value="FBXL15_LRR"/>
</dbReference>
<dbReference type="InterPro" id="IPR006553">
    <property type="entry name" value="Leu-rich_rpt_Cys-con_subtyp"/>
</dbReference>
<comment type="caution">
    <text evidence="2">The sequence shown here is derived from an EMBL/GenBank/DDBJ whole genome shotgun (WGS) entry which is preliminary data.</text>
</comment>
<accession>A0A833XI68</accession>
<organism evidence="2 3">
    <name type="scientific">Juglans regia</name>
    <name type="common">English walnut</name>
    <dbReference type="NCBI Taxonomy" id="51240"/>
    <lineage>
        <taxon>Eukaryota</taxon>
        <taxon>Viridiplantae</taxon>
        <taxon>Streptophyta</taxon>
        <taxon>Embryophyta</taxon>
        <taxon>Tracheophyta</taxon>
        <taxon>Spermatophyta</taxon>
        <taxon>Magnoliopsida</taxon>
        <taxon>eudicotyledons</taxon>
        <taxon>Gunneridae</taxon>
        <taxon>Pentapetalae</taxon>
        <taxon>rosids</taxon>
        <taxon>fabids</taxon>
        <taxon>Fagales</taxon>
        <taxon>Juglandaceae</taxon>
        <taxon>Juglans</taxon>
    </lineage>
</organism>
<dbReference type="InterPro" id="IPR032675">
    <property type="entry name" value="LRR_dom_sf"/>
</dbReference>
<gene>
    <name evidence="2" type="ORF">F2P56_016718</name>
</gene>